<evidence type="ECO:0000256" key="4">
    <source>
        <dbReference type="ARBA" id="ARBA00022525"/>
    </source>
</evidence>
<dbReference type="GO" id="GO:0070492">
    <property type="term" value="F:oligosaccharide binding"/>
    <property type="evidence" value="ECO:0007669"/>
    <property type="project" value="TreeGrafter"/>
</dbReference>
<organism evidence="10 11">
    <name type="scientific">Symbiochloris irregularis</name>
    <dbReference type="NCBI Taxonomy" id="706552"/>
    <lineage>
        <taxon>Eukaryota</taxon>
        <taxon>Viridiplantae</taxon>
        <taxon>Chlorophyta</taxon>
        <taxon>core chlorophytes</taxon>
        <taxon>Trebouxiophyceae</taxon>
        <taxon>Trebouxiales</taxon>
        <taxon>Trebouxiaceae</taxon>
        <taxon>Symbiochloris</taxon>
    </lineage>
</organism>
<dbReference type="InterPro" id="IPR011583">
    <property type="entry name" value="Chitinase_II/V-like_cat"/>
</dbReference>
<keyword evidence="6" id="KW-0458">Lysosome</keyword>
<keyword evidence="11" id="KW-1185">Reference proteome</keyword>
<dbReference type="EMBL" id="JALJOQ010000004">
    <property type="protein sequence ID" value="KAK9813511.1"/>
    <property type="molecule type" value="Genomic_DNA"/>
</dbReference>
<keyword evidence="4" id="KW-0964">Secreted</keyword>
<accession>A0AAW1PYJ3</accession>
<evidence type="ECO:0000256" key="8">
    <source>
        <dbReference type="SAM" id="SignalP"/>
    </source>
</evidence>
<dbReference type="Gene3D" id="3.10.50.10">
    <property type="match status" value="1"/>
</dbReference>
<dbReference type="FunFam" id="3.10.50.10:FF:000002">
    <property type="entry name" value="Chitinase domain-containing protein 1"/>
    <property type="match status" value="1"/>
</dbReference>
<dbReference type="SUPFAM" id="SSF51445">
    <property type="entry name" value="(Trans)glycosidases"/>
    <property type="match status" value="1"/>
</dbReference>
<sequence>MLKSGAIQGLALAWLLCQVSGYDTGPTNENIWDKGLVSPKTDYKSILQAQGQYFEDVEQRNFAGTVLAFVTPWNSKGYDLAKTFAPKLSHVSPVWYQIRLGADRKVKLTGGHDADDAWVEAMHSRKTEGRPSVKVVPRLVIEVGMDEMVPVLMGIKDVSELLIEEALAHNYDGWVFEPSMPGRPALNFADWGALAKISDGVIVMTYDAASPEKPGPNAPLDWTRGNLDALLPAEHPHSPAVATKLLLGLNFFGNHYVAPSGGGPLIGREYCEVLQQHRPRLVWNDKAKEHVLEYVHGGERHSVYYPSASSIKERLDLAYEYGVGISIWELGQGLDMFMDLL</sequence>
<dbReference type="Gene3D" id="3.20.20.80">
    <property type="entry name" value="Glycosidases"/>
    <property type="match status" value="1"/>
</dbReference>
<proteinExistence type="inferred from homology"/>
<evidence type="ECO:0000256" key="6">
    <source>
        <dbReference type="ARBA" id="ARBA00023228"/>
    </source>
</evidence>
<dbReference type="InterPro" id="IPR029070">
    <property type="entry name" value="Chitinase_insertion_sf"/>
</dbReference>
<dbReference type="InterPro" id="IPR001223">
    <property type="entry name" value="Glyco_hydro18_cat"/>
</dbReference>
<evidence type="ECO:0000313" key="10">
    <source>
        <dbReference type="EMBL" id="KAK9813511.1"/>
    </source>
</evidence>
<reference evidence="10 11" key="1">
    <citation type="journal article" date="2024" name="Nat. Commun.">
        <title>Phylogenomics reveals the evolutionary origins of lichenization in chlorophyte algae.</title>
        <authorList>
            <person name="Puginier C."/>
            <person name="Libourel C."/>
            <person name="Otte J."/>
            <person name="Skaloud P."/>
            <person name="Haon M."/>
            <person name="Grisel S."/>
            <person name="Petersen M."/>
            <person name="Berrin J.G."/>
            <person name="Delaux P.M."/>
            <person name="Dal Grande F."/>
            <person name="Keller J."/>
        </authorList>
    </citation>
    <scope>NUCLEOTIDE SEQUENCE [LARGE SCALE GENOMIC DNA]</scope>
    <source>
        <strain evidence="10 11">SAG 2036</strain>
    </source>
</reference>
<feature type="signal peptide" evidence="8">
    <location>
        <begin position="1"/>
        <end position="21"/>
    </location>
</feature>
<evidence type="ECO:0000313" key="11">
    <source>
        <dbReference type="Proteomes" id="UP001465755"/>
    </source>
</evidence>
<evidence type="ECO:0000259" key="9">
    <source>
        <dbReference type="SMART" id="SM00636"/>
    </source>
</evidence>
<dbReference type="Pfam" id="PF00704">
    <property type="entry name" value="Glyco_hydro_18"/>
    <property type="match status" value="1"/>
</dbReference>
<dbReference type="GO" id="GO:0005975">
    <property type="term" value="P:carbohydrate metabolic process"/>
    <property type="evidence" value="ECO:0007669"/>
    <property type="project" value="InterPro"/>
</dbReference>
<protein>
    <recommendedName>
        <fullName evidence="7">Chitinase domain-containing protein 1</fullName>
    </recommendedName>
</protein>
<dbReference type="PANTHER" id="PTHR46066:SF2">
    <property type="entry name" value="CHITINASE DOMAIN-CONTAINING PROTEIN 1"/>
    <property type="match status" value="1"/>
</dbReference>
<dbReference type="SMART" id="SM00636">
    <property type="entry name" value="Glyco_18"/>
    <property type="match status" value="1"/>
</dbReference>
<evidence type="ECO:0000256" key="1">
    <source>
        <dbReference type="ARBA" id="ARBA00004371"/>
    </source>
</evidence>
<dbReference type="PANTHER" id="PTHR46066">
    <property type="entry name" value="CHITINASE DOMAIN-CONTAINING PROTEIN 1 FAMILY MEMBER"/>
    <property type="match status" value="1"/>
</dbReference>
<dbReference type="GO" id="GO:0005764">
    <property type="term" value="C:lysosome"/>
    <property type="evidence" value="ECO:0007669"/>
    <property type="project" value="UniProtKB-SubCell"/>
</dbReference>
<gene>
    <name evidence="10" type="ORF">WJX73_003321</name>
</gene>
<name>A0AAW1PYJ3_9CHLO</name>
<dbReference type="InterPro" id="IPR017853">
    <property type="entry name" value="GH"/>
</dbReference>
<dbReference type="GO" id="GO:0008061">
    <property type="term" value="F:chitin binding"/>
    <property type="evidence" value="ECO:0007669"/>
    <property type="project" value="InterPro"/>
</dbReference>
<dbReference type="Proteomes" id="UP001465755">
    <property type="component" value="Unassembled WGS sequence"/>
</dbReference>
<dbReference type="GO" id="GO:0005576">
    <property type="term" value="C:extracellular region"/>
    <property type="evidence" value="ECO:0007669"/>
    <property type="project" value="UniProtKB-SubCell"/>
</dbReference>
<feature type="domain" description="Chitinase II/V-like catalytic" evidence="9">
    <location>
        <begin position="64"/>
        <end position="333"/>
    </location>
</feature>
<comment type="caution">
    <text evidence="10">The sequence shown here is derived from an EMBL/GenBank/DDBJ whole genome shotgun (WGS) entry which is preliminary data.</text>
</comment>
<dbReference type="AlphaFoldDB" id="A0AAW1PYJ3"/>
<evidence type="ECO:0000256" key="7">
    <source>
        <dbReference type="ARBA" id="ARBA00040976"/>
    </source>
</evidence>
<dbReference type="GO" id="GO:0012505">
    <property type="term" value="C:endomembrane system"/>
    <property type="evidence" value="ECO:0007669"/>
    <property type="project" value="TreeGrafter"/>
</dbReference>
<evidence type="ECO:0000256" key="5">
    <source>
        <dbReference type="ARBA" id="ARBA00022729"/>
    </source>
</evidence>
<feature type="chain" id="PRO_5043396581" description="Chitinase domain-containing protein 1" evidence="8">
    <location>
        <begin position="22"/>
        <end position="341"/>
    </location>
</feature>
<evidence type="ECO:0000256" key="2">
    <source>
        <dbReference type="ARBA" id="ARBA00004613"/>
    </source>
</evidence>
<comment type="subcellular location">
    <subcellularLocation>
        <location evidence="1">Lysosome</location>
    </subcellularLocation>
    <subcellularLocation>
        <location evidence="2">Secreted</location>
    </subcellularLocation>
</comment>
<keyword evidence="5 8" id="KW-0732">Signal</keyword>
<comment type="similarity">
    <text evidence="3">Belongs to the glycosyl hydrolase 18 family.</text>
</comment>
<evidence type="ECO:0000256" key="3">
    <source>
        <dbReference type="ARBA" id="ARBA00009336"/>
    </source>
</evidence>